<reference evidence="1 2" key="1">
    <citation type="journal article" date="2016" name="Mol. Biol. Evol.">
        <title>Comparative Genomics of Early-Diverging Mushroom-Forming Fungi Provides Insights into the Origins of Lignocellulose Decay Capabilities.</title>
        <authorList>
            <person name="Nagy L.G."/>
            <person name="Riley R."/>
            <person name="Tritt A."/>
            <person name="Adam C."/>
            <person name="Daum C."/>
            <person name="Floudas D."/>
            <person name="Sun H."/>
            <person name="Yadav J.S."/>
            <person name="Pangilinan J."/>
            <person name="Larsson K.H."/>
            <person name="Matsuura K."/>
            <person name="Barry K."/>
            <person name="Labutti K."/>
            <person name="Kuo R."/>
            <person name="Ohm R.A."/>
            <person name="Bhattacharya S.S."/>
            <person name="Shirouzu T."/>
            <person name="Yoshinaga Y."/>
            <person name="Martin F.M."/>
            <person name="Grigoriev I.V."/>
            <person name="Hibbett D.S."/>
        </authorList>
    </citation>
    <scope>NUCLEOTIDE SEQUENCE [LARGE SCALE GENOMIC DNA]</scope>
    <source>
        <strain evidence="1 2">HHB12733</strain>
    </source>
</reference>
<proteinExistence type="predicted"/>
<sequence>MRQTAELMRQTAELMRHEQHLNWTSAFSDPGPPFTFTAAGAEGLPLCVAFPDFPRAPVSAPKGTHAPLAQSVRPHSHRGSLPIASAAYPGGFRGLPGLTLAREARKARSCSASASSDGGIENSSFSESARMSMYRTLLCGCTELPIRVMWTGPLCPSTDVYERLPPRVPDLVNRCRTVSNVRRTLAHYGPLVIFSLCNCDMETARSDSPPIGPTFWARLQTVTSTIFAGAALPYPESPRLGWFREQLPMKARVCRDLARLLQHPRSPRRVGVTWSMLPGGKVAIVVVDVAHATTSVHAAEHFEDSMVTPFGDQQPSPDQHHQKDTNAKIYVPEAVAHSRLKPSSSGYPRVPPTGCVTCDWTVSQSVYHGPAPSQEYAQTKFNDQTASSPNMPGVPGQSICVCSRNENMWSVSAVPRYHDDALTASLHILRSYQILSLLASANQTIEREDVVKYTARIWVQQASNTILDLFSMYTIPLPDLLRRWVTECAASALDSTAQSRRSKQQSVLFSRKLPAALASYGGGQYADLLHAESANPIKSISYIGAGNWSVWASLLADVLEGAAASCSRLIKHDSTEVTLLPEVFKWELQHYSQSLSILTYLLDGESVAKRGILSPRDAIYKLLRTGGLSPMRLPISRELTVLDRHCFGEWKTATSKHGTSLRRSVRPLPHIEGTPTGDQIERWILPVVECDLQSQRAPYGNTALHHDEPSGIVTPWQGFGLTDETEETLLQTLTASVELFTLHSSRGLVGASPPVENNVRYLTGASRDRGVEKTSVYFVKRLREARVLDKVLFSIFPVHDRNIRAEQKDRPVEVGNISIHTCRNPASTDNIILLNPIDEALPYMTSKHRAKCNTQHIRHTSYQKYNSTMAGLRLEGLCASKGHNRQDNGLCNEDIDSHDWQSFDSPLQGRGTKSSNKAKRQYARTPAGVWACEALIPRTLCPAKGIMVYFDNFEKEWLHERLPIYVLKTQETRDGRAKRYVQALAGEFLVKFPSFRDRKTGLPPDLEEMKRVWLALFHTAFLIHTQILCNWFPNQKQRLSRPPPFRLPSGRERKATSLLSAWEVMASEEPEIVDTISSLASSLKVSPLKIRATVLKTHWESKTPEEQNSYREKAHERVLDYSQPDSNLPVEKIQPLLESFLQEVAKRTGWIFTVLAGGRNRAGGASSLTLFVGDSREGLNFQDYCVNFDQRIKEAWLDYVELQVCPDQYVASQGRRLPPITRALSGVPLLPPVGNLWDRDQLATMLTSFLKSLWEHECMGISFSSEKARQAILDVLGIQCQTDLYAMSSELLSALYVALLGRQAEFQGRGEEFSLFREGSGSSHPASDSRELQMMLEEPLSPLPDESLDDIFGDTGAQMLTQTPTQARRKTPRSARKTFKPGGSLLKLARKSYRLAKLLARVTHS</sequence>
<dbReference type="InParanoid" id="A0A165CXJ5"/>
<keyword evidence="2" id="KW-1185">Reference proteome</keyword>
<dbReference type="Proteomes" id="UP000076842">
    <property type="component" value="Unassembled WGS sequence"/>
</dbReference>
<evidence type="ECO:0000313" key="2">
    <source>
        <dbReference type="Proteomes" id="UP000076842"/>
    </source>
</evidence>
<dbReference type="EMBL" id="KV424099">
    <property type="protein sequence ID" value="KZT51615.1"/>
    <property type="molecule type" value="Genomic_DNA"/>
</dbReference>
<name>A0A165CXJ5_9BASI</name>
<gene>
    <name evidence="1" type="ORF">CALCODRAFT_512587</name>
</gene>
<organism evidence="1 2">
    <name type="scientific">Calocera cornea HHB12733</name>
    <dbReference type="NCBI Taxonomy" id="1353952"/>
    <lineage>
        <taxon>Eukaryota</taxon>
        <taxon>Fungi</taxon>
        <taxon>Dikarya</taxon>
        <taxon>Basidiomycota</taxon>
        <taxon>Agaricomycotina</taxon>
        <taxon>Dacrymycetes</taxon>
        <taxon>Dacrymycetales</taxon>
        <taxon>Dacrymycetaceae</taxon>
        <taxon>Calocera</taxon>
    </lineage>
</organism>
<protein>
    <submittedName>
        <fullName evidence="1">Uncharacterized protein</fullName>
    </submittedName>
</protein>
<accession>A0A165CXJ5</accession>
<evidence type="ECO:0000313" key="1">
    <source>
        <dbReference type="EMBL" id="KZT51615.1"/>
    </source>
</evidence>